<comment type="caution">
    <text evidence="2">The sequence shown here is derived from an EMBL/GenBank/DDBJ whole genome shotgun (WGS) entry which is preliminary data.</text>
</comment>
<dbReference type="Pfam" id="PF03479">
    <property type="entry name" value="PCC"/>
    <property type="match status" value="1"/>
</dbReference>
<name>A0ABP8BGM6_9SPHI</name>
<dbReference type="PANTHER" id="PTHR34988:SF1">
    <property type="entry name" value="DNA-BINDING PROTEIN"/>
    <property type="match status" value="1"/>
</dbReference>
<dbReference type="GO" id="GO:0003677">
    <property type="term" value="F:DNA binding"/>
    <property type="evidence" value="ECO:0007669"/>
    <property type="project" value="UniProtKB-KW"/>
</dbReference>
<dbReference type="PROSITE" id="PS51742">
    <property type="entry name" value="PPC"/>
    <property type="match status" value="1"/>
</dbReference>
<gene>
    <name evidence="2" type="ORF">GCM10022289_26600</name>
</gene>
<keyword evidence="2" id="KW-0238">DNA-binding</keyword>
<protein>
    <submittedName>
        <fullName evidence="2">DNA-binding protein</fullName>
    </submittedName>
</protein>
<keyword evidence="3" id="KW-1185">Reference proteome</keyword>
<dbReference type="Proteomes" id="UP001501772">
    <property type="component" value="Unassembled WGS sequence"/>
</dbReference>
<dbReference type="PANTHER" id="PTHR34988">
    <property type="entry name" value="PROTEIN, PUTATIVE-RELATED"/>
    <property type="match status" value="1"/>
</dbReference>
<sequence>MKNNFLKICLMMVTGLSALEISGQEYVSPTKAVEPGKAPKMKVKLLNTNGKSITYVIVFSKGDEVVSGLTDFAKQYKVTSAHYTAIGDAVSAKAGWYDYKRKEFKVIPIDTAEVTSFIGDIAMYNGKPVAHTHFSAATSDGIVHGGHLLELIIGPTLELIVTTEPGTLYKKLDPEFNAAFIDPAQK</sequence>
<dbReference type="Gene3D" id="3.30.1330.80">
    <property type="entry name" value="Hypothetical protein, similar to alpha- acetolactate decarboxylase, domain 2"/>
    <property type="match status" value="1"/>
</dbReference>
<organism evidence="2 3">
    <name type="scientific">Pedobacter jeongneungensis</name>
    <dbReference type="NCBI Taxonomy" id="947309"/>
    <lineage>
        <taxon>Bacteria</taxon>
        <taxon>Pseudomonadati</taxon>
        <taxon>Bacteroidota</taxon>
        <taxon>Sphingobacteriia</taxon>
        <taxon>Sphingobacteriales</taxon>
        <taxon>Sphingobacteriaceae</taxon>
        <taxon>Pedobacter</taxon>
    </lineage>
</organism>
<dbReference type="SUPFAM" id="SSF117856">
    <property type="entry name" value="AF0104/ALDC/Ptd012-like"/>
    <property type="match status" value="1"/>
</dbReference>
<accession>A0ABP8BGM6</accession>
<evidence type="ECO:0000313" key="3">
    <source>
        <dbReference type="Proteomes" id="UP001501772"/>
    </source>
</evidence>
<dbReference type="RefSeq" id="WP_344851952.1">
    <property type="nucleotide sequence ID" value="NZ_BAABBY010000006.1"/>
</dbReference>
<feature type="domain" description="PPC" evidence="1">
    <location>
        <begin position="47"/>
        <end position="184"/>
    </location>
</feature>
<evidence type="ECO:0000313" key="2">
    <source>
        <dbReference type="EMBL" id="GAA4206104.1"/>
    </source>
</evidence>
<proteinExistence type="predicted"/>
<reference evidence="3" key="1">
    <citation type="journal article" date="2019" name="Int. J. Syst. Evol. Microbiol.">
        <title>The Global Catalogue of Microorganisms (GCM) 10K type strain sequencing project: providing services to taxonomists for standard genome sequencing and annotation.</title>
        <authorList>
            <consortium name="The Broad Institute Genomics Platform"/>
            <consortium name="The Broad Institute Genome Sequencing Center for Infectious Disease"/>
            <person name="Wu L."/>
            <person name="Ma J."/>
        </authorList>
    </citation>
    <scope>NUCLEOTIDE SEQUENCE [LARGE SCALE GENOMIC DNA]</scope>
    <source>
        <strain evidence="3">JCM 17626</strain>
    </source>
</reference>
<dbReference type="CDD" id="cd11378">
    <property type="entry name" value="DUF296"/>
    <property type="match status" value="1"/>
</dbReference>
<evidence type="ECO:0000259" key="1">
    <source>
        <dbReference type="PROSITE" id="PS51742"/>
    </source>
</evidence>
<dbReference type="InterPro" id="IPR005175">
    <property type="entry name" value="PPC_dom"/>
</dbReference>
<dbReference type="EMBL" id="BAABBY010000006">
    <property type="protein sequence ID" value="GAA4206104.1"/>
    <property type="molecule type" value="Genomic_DNA"/>
</dbReference>